<keyword evidence="1" id="KW-0472">Membrane</keyword>
<proteinExistence type="predicted"/>
<dbReference type="AlphaFoldDB" id="A0A1M7UA55"/>
<protein>
    <recommendedName>
        <fullName evidence="4">DUF4239 domain-containing protein</fullName>
    </recommendedName>
</protein>
<gene>
    <name evidence="2" type="ORF">SAMN05444170_4163</name>
</gene>
<dbReference type="Pfam" id="PF14023">
    <property type="entry name" value="Bestrophin-like"/>
    <property type="match status" value="1"/>
</dbReference>
<keyword evidence="3" id="KW-1185">Reference proteome</keyword>
<dbReference type="EMBL" id="LT670849">
    <property type="protein sequence ID" value="SHN79931.1"/>
    <property type="molecule type" value="Genomic_DNA"/>
</dbReference>
<organism evidence="2 3">
    <name type="scientific">Bradyrhizobium erythrophlei</name>
    <dbReference type="NCBI Taxonomy" id="1437360"/>
    <lineage>
        <taxon>Bacteria</taxon>
        <taxon>Pseudomonadati</taxon>
        <taxon>Pseudomonadota</taxon>
        <taxon>Alphaproteobacteria</taxon>
        <taxon>Hyphomicrobiales</taxon>
        <taxon>Nitrobacteraceae</taxon>
        <taxon>Bradyrhizobium</taxon>
    </lineage>
</organism>
<evidence type="ECO:0000256" key="1">
    <source>
        <dbReference type="SAM" id="Phobius"/>
    </source>
</evidence>
<keyword evidence="1" id="KW-0812">Transmembrane</keyword>
<evidence type="ECO:0008006" key="4">
    <source>
        <dbReference type="Google" id="ProtNLM"/>
    </source>
</evidence>
<keyword evidence="1" id="KW-1133">Transmembrane helix</keyword>
<dbReference type="OrthoDB" id="4760162at2"/>
<dbReference type="InterPro" id="IPR025333">
    <property type="entry name" value="DUF4239"/>
</dbReference>
<sequence length="253" mass="26714">MTDLLISLLVFVVISGGALAGAAARPLLSESHLQPDSKDVVKIATGLIGTLAALVLGLLIASAKGSFDQKTSQVRQMTAKIILLDELLAQYGPNAIPVRTRLRQSIEPLANSIWHEGEVAADKPVPFRASAQSLAFENELESLSPSNDTQRSLQSRAIAAFTEGAQTRLLLFAQAGGSIPTPFLIILVFWLSAIFVSFTLFAPTNPVVIASLLVCALSFAGAIFLVLELDSPFTGLMGVSSATLRHALLPLGP</sequence>
<reference evidence="3" key="1">
    <citation type="submission" date="2016-11" db="EMBL/GenBank/DDBJ databases">
        <authorList>
            <person name="Varghese N."/>
            <person name="Submissions S."/>
        </authorList>
    </citation>
    <scope>NUCLEOTIDE SEQUENCE [LARGE SCALE GENOMIC DNA]</scope>
    <source>
        <strain evidence="3">GAS401</strain>
    </source>
</reference>
<evidence type="ECO:0000313" key="2">
    <source>
        <dbReference type="EMBL" id="SHN79931.1"/>
    </source>
</evidence>
<feature type="transmembrane region" description="Helical" evidence="1">
    <location>
        <begin position="208"/>
        <end position="227"/>
    </location>
</feature>
<feature type="transmembrane region" description="Helical" evidence="1">
    <location>
        <begin position="44"/>
        <end position="63"/>
    </location>
</feature>
<name>A0A1M7UA55_9BRAD</name>
<feature type="transmembrane region" description="Helical" evidence="1">
    <location>
        <begin position="183"/>
        <end position="202"/>
    </location>
</feature>
<accession>A0A1M7UA55</accession>
<dbReference type="Proteomes" id="UP000184096">
    <property type="component" value="Chromosome I"/>
</dbReference>
<dbReference type="RefSeq" id="WP_072820603.1">
    <property type="nucleotide sequence ID" value="NZ_LT670849.1"/>
</dbReference>
<evidence type="ECO:0000313" key="3">
    <source>
        <dbReference type="Proteomes" id="UP000184096"/>
    </source>
</evidence>